<protein>
    <recommendedName>
        <fullName evidence="11">enoyl-[acyl-carrier-protein] reductase</fullName>
        <ecNumber evidence="11">1.3.1.104</ecNumber>
    </recommendedName>
</protein>
<keyword evidence="6" id="KW-0809">Transit peptide</keyword>
<dbReference type="InterPro" id="IPR013149">
    <property type="entry name" value="ADH-like_C"/>
</dbReference>
<evidence type="ECO:0000256" key="1">
    <source>
        <dbReference type="ARBA" id="ARBA00004173"/>
    </source>
</evidence>
<dbReference type="Pfam" id="PF00107">
    <property type="entry name" value="ADH_zinc_N"/>
    <property type="match status" value="1"/>
</dbReference>
<dbReference type="PANTHER" id="PTHR43981">
    <property type="entry name" value="ENOYL-[ACYL-CARRIER-PROTEIN] REDUCTASE, MITOCHONDRIAL"/>
    <property type="match status" value="1"/>
</dbReference>
<dbReference type="SUPFAM" id="SSF51735">
    <property type="entry name" value="NAD(P)-binding Rossmann-fold domains"/>
    <property type="match status" value="1"/>
</dbReference>
<evidence type="ECO:0000256" key="6">
    <source>
        <dbReference type="ARBA" id="ARBA00022946"/>
    </source>
</evidence>
<keyword evidence="7 14" id="KW-0560">Oxidoreductase</keyword>
<accession>A0ABR2W653</accession>
<dbReference type="InterPro" id="IPR036291">
    <property type="entry name" value="NAD(P)-bd_dom_sf"/>
</dbReference>
<keyword evidence="8" id="KW-0443">Lipid metabolism</keyword>
<dbReference type="PANTHER" id="PTHR43981:SF2">
    <property type="entry name" value="ENOYL-[ACYL-CARRIER-PROTEIN] REDUCTASE, MITOCHONDRIAL"/>
    <property type="match status" value="1"/>
</dbReference>
<keyword evidence="5" id="KW-0521">NADP</keyword>
<organism evidence="14 15">
    <name type="scientific">Basidiobolus ranarum</name>
    <dbReference type="NCBI Taxonomy" id="34480"/>
    <lineage>
        <taxon>Eukaryota</taxon>
        <taxon>Fungi</taxon>
        <taxon>Fungi incertae sedis</taxon>
        <taxon>Zoopagomycota</taxon>
        <taxon>Entomophthoromycotina</taxon>
        <taxon>Basidiobolomycetes</taxon>
        <taxon>Basidiobolales</taxon>
        <taxon>Basidiobolaceae</taxon>
        <taxon>Basidiobolus</taxon>
    </lineage>
</organism>
<reference evidence="14 15" key="1">
    <citation type="submission" date="2023-04" db="EMBL/GenBank/DDBJ databases">
        <title>Genome of Basidiobolus ranarum AG-B5.</title>
        <authorList>
            <person name="Stajich J.E."/>
            <person name="Carter-House D."/>
            <person name="Gryganskyi A."/>
        </authorList>
    </citation>
    <scope>NUCLEOTIDE SEQUENCE [LARGE SCALE GENOMIC DNA]</scope>
    <source>
        <strain evidence="14 15">AG-B5</strain>
    </source>
</reference>
<feature type="domain" description="Enoyl reductase (ER)" evidence="13">
    <location>
        <begin position="48"/>
        <end position="387"/>
    </location>
</feature>
<evidence type="ECO:0000256" key="12">
    <source>
        <dbReference type="ARBA" id="ARBA00048843"/>
    </source>
</evidence>
<dbReference type="InterPro" id="IPR020843">
    <property type="entry name" value="ER"/>
</dbReference>
<keyword evidence="10" id="KW-0275">Fatty acid biosynthesis</keyword>
<dbReference type="GO" id="GO:0019166">
    <property type="term" value="F:trans-2-enoyl-CoA reductase (NADPH) activity"/>
    <property type="evidence" value="ECO:0007669"/>
    <property type="project" value="UniProtKB-EC"/>
</dbReference>
<evidence type="ECO:0000256" key="11">
    <source>
        <dbReference type="ARBA" id="ARBA00038963"/>
    </source>
</evidence>
<evidence type="ECO:0000256" key="5">
    <source>
        <dbReference type="ARBA" id="ARBA00022857"/>
    </source>
</evidence>
<keyword evidence="15" id="KW-1185">Reference proteome</keyword>
<evidence type="ECO:0000313" key="14">
    <source>
        <dbReference type="EMBL" id="KAK9721280.1"/>
    </source>
</evidence>
<evidence type="ECO:0000256" key="7">
    <source>
        <dbReference type="ARBA" id="ARBA00023002"/>
    </source>
</evidence>
<dbReference type="SUPFAM" id="SSF50129">
    <property type="entry name" value="GroES-like"/>
    <property type="match status" value="1"/>
</dbReference>
<dbReference type="Gene3D" id="3.90.180.10">
    <property type="entry name" value="Medium-chain alcohol dehydrogenases, catalytic domain"/>
    <property type="match status" value="1"/>
</dbReference>
<evidence type="ECO:0000256" key="3">
    <source>
        <dbReference type="ARBA" id="ARBA00022516"/>
    </source>
</evidence>
<comment type="catalytic activity">
    <reaction evidence="12">
        <text>a 2,3-saturated acyl-[ACP] + NADP(+) = a (2E)-enoyl-[ACP] + NADPH + H(+)</text>
        <dbReference type="Rhea" id="RHEA:22564"/>
        <dbReference type="Rhea" id="RHEA-COMP:9925"/>
        <dbReference type="Rhea" id="RHEA-COMP:9926"/>
        <dbReference type="ChEBI" id="CHEBI:15378"/>
        <dbReference type="ChEBI" id="CHEBI:57783"/>
        <dbReference type="ChEBI" id="CHEBI:58349"/>
        <dbReference type="ChEBI" id="CHEBI:78784"/>
        <dbReference type="ChEBI" id="CHEBI:78785"/>
        <dbReference type="EC" id="1.3.1.104"/>
    </reaction>
</comment>
<evidence type="ECO:0000313" key="15">
    <source>
        <dbReference type="Proteomes" id="UP001479436"/>
    </source>
</evidence>
<dbReference type="EMBL" id="JASJQH010006985">
    <property type="protein sequence ID" value="KAK9721280.1"/>
    <property type="molecule type" value="Genomic_DNA"/>
</dbReference>
<keyword evidence="3" id="KW-0444">Lipid biosynthesis</keyword>
<evidence type="ECO:0000256" key="10">
    <source>
        <dbReference type="ARBA" id="ARBA00023160"/>
    </source>
</evidence>
<keyword evidence="9" id="KW-0496">Mitochondrion</keyword>
<comment type="subcellular location">
    <subcellularLocation>
        <location evidence="1">Mitochondrion</location>
    </subcellularLocation>
</comment>
<evidence type="ECO:0000256" key="2">
    <source>
        <dbReference type="ARBA" id="ARBA00010371"/>
    </source>
</evidence>
<name>A0ABR2W653_9FUNG</name>
<comment type="caution">
    <text evidence="14">The sequence shown here is derived from an EMBL/GenBank/DDBJ whole genome shotgun (WGS) entry which is preliminary data.</text>
</comment>
<dbReference type="CDD" id="cd08290">
    <property type="entry name" value="ETR"/>
    <property type="match status" value="1"/>
</dbReference>
<dbReference type="InterPro" id="IPR013154">
    <property type="entry name" value="ADH-like_N"/>
</dbReference>
<proteinExistence type="inferred from homology"/>
<keyword evidence="4" id="KW-0276">Fatty acid metabolism</keyword>
<dbReference type="EC" id="1.3.1.104" evidence="11"/>
<dbReference type="InterPro" id="IPR051034">
    <property type="entry name" value="Mito_Enoyl-ACP_Reductase"/>
</dbReference>
<dbReference type="Gene3D" id="3.40.50.720">
    <property type="entry name" value="NAD(P)-binding Rossmann-like Domain"/>
    <property type="match status" value="1"/>
</dbReference>
<dbReference type="InterPro" id="IPR011032">
    <property type="entry name" value="GroES-like_sf"/>
</dbReference>
<evidence type="ECO:0000259" key="13">
    <source>
        <dbReference type="SMART" id="SM00829"/>
    </source>
</evidence>
<gene>
    <name evidence="14" type="primary">ETR1</name>
    <name evidence="14" type="ORF">K7432_003544</name>
</gene>
<dbReference type="Pfam" id="PF08240">
    <property type="entry name" value="ADH_N"/>
    <property type="match status" value="1"/>
</dbReference>
<dbReference type="SMART" id="SM00829">
    <property type="entry name" value="PKS_ER"/>
    <property type="match status" value="1"/>
</dbReference>
<sequence>MFKMRGLLTSINPKAIRSLSAFQLQYQSYRFNQTFAKIISFEEYGKPSTVLKIRQQALPELSSKDVHIKFLAAPVNPADVNQIEGSYPAKPVFHPEIGAIGGNEGVAEVISVGTEVKDLTVGDWVIPSKPGFGTWRTHASVQPEDIYRIPKEGISVIQAATLTVNPCTAYRMLKDFIDLKEGDYVIQNGGNSGVGQAVIQIARARGINTINIIRDRENFEEAAQKLKDLGATHVFADTQIRKPDTRDFIKSLGRPIRLGLNCVGGKTTTDMARLLGNNATLVTYGGMSREPLTFPTSIFIFKNLTATGFWMTNWAKDHSREERAQMWNEILGMMRDGKLKEVPNEQINWETSSEHISQDQEQNMLKKFTGVVDKALSGFSKGKQIVLF</sequence>
<dbReference type="Proteomes" id="UP001479436">
    <property type="component" value="Unassembled WGS sequence"/>
</dbReference>
<evidence type="ECO:0000256" key="4">
    <source>
        <dbReference type="ARBA" id="ARBA00022832"/>
    </source>
</evidence>
<evidence type="ECO:0000256" key="9">
    <source>
        <dbReference type="ARBA" id="ARBA00023128"/>
    </source>
</evidence>
<comment type="similarity">
    <text evidence="2">Belongs to the zinc-containing alcohol dehydrogenase family. Quinone oxidoreductase subfamily.</text>
</comment>
<evidence type="ECO:0000256" key="8">
    <source>
        <dbReference type="ARBA" id="ARBA00023098"/>
    </source>
</evidence>